<feature type="transmembrane region" description="Helical" evidence="11">
    <location>
        <begin position="61"/>
        <end position="82"/>
    </location>
</feature>
<dbReference type="Gene3D" id="1.10.287.950">
    <property type="entry name" value="Methyl-accepting chemotaxis protein"/>
    <property type="match status" value="1"/>
</dbReference>
<dbReference type="SUPFAM" id="SSF158472">
    <property type="entry name" value="HAMP domain-like"/>
    <property type="match status" value="1"/>
</dbReference>
<dbReference type="PANTHER" id="PTHR32089">
    <property type="entry name" value="METHYL-ACCEPTING CHEMOTAXIS PROTEIN MCPB"/>
    <property type="match status" value="1"/>
</dbReference>
<comment type="caution">
    <text evidence="15">The sequence shown here is derived from an EMBL/GenBank/DDBJ whole genome shotgun (WGS) entry which is preliminary data.</text>
</comment>
<keyword evidence="5 11" id="KW-1133">Transmembrane helix</keyword>
<dbReference type="Pfam" id="PF00672">
    <property type="entry name" value="HAMP"/>
    <property type="match status" value="1"/>
</dbReference>
<dbReference type="SUPFAM" id="SSF58104">
    <property type="entry name" value="Methyl-accepting chemotaxis protein (MCP) signaling domain"/>
    <property type="match status" value="1"/>
</dbReference>
<organism evidence="15 16">
    <name type="scientific">Merismopedia glauca CCAP 1448/3</name>
    <dbReference type="NCBI Taxonomy" id="1296344"/>
    <lineage>
        <taxon>Bacteria</taxon>
        <taxon>Bacillati</taxon>
        <taxon>Cyanobacteriota</taxon>
        <taxon>Cyanophyceae</taxon>
        <taxon>Synechococcales</taxon>
        <taxon>Merismopediaceae</taxon>
        <taxon>Merismopedia</taxon>
    </lineage>
</organism>
<feature type="coiled-coil region" evidence="10">
    <location>
        <begin position="863"/>
        <end position="890"/>
    </location>
</feature>
<feature type="domain" description="HAMP" evidence="14">
    <location>
        <begin position="428"/>
        <end position="481"/>
    </location>
</feature>
<keyword evidence="10" id="KW-0175">Coiled coil</keyword>
<keyword evidence="6 11" id="KW-0472">Membrane</keyword>
<dbReference type="SMART" id="SM00283">
    <property type="entry name" value="MA"/>
    <property type="match status" value="1"/>
</dbReference>
<proteinExistence type="inferred from homology"/>
<evidence type="ECO:0000259" key="13">
    <source>
        <dbReference type="PROSITE" id="PS50111"/>
    </source>
</evidence>
<dbReference type="EMBL" id="PVWJ01000027">
    <property type="protein sequence ID" value="PSB03640.1"/>
    <property type="molecule type" value="Genomic_DNA"/>
</dbReference>
<dbReference type="Gene3D" id="3.30.450.40">
    <property type="match status" value="1"/>
</dbReference>
<dbReference type="CDD" id="cd11386">
    <property type="entry name" value="MCP_signal"/>
    <property type="match status" value="1"/>
</dbReference>
<evidence type="ECO:0000313" key="15">
    <source>
        <dbReference type="EMBL" id="PSB03640.1"/>
    </source>
</evidence>
<dbReference type="Pfam" id="PF00015">
    <property type="entry name" value="MCPsignal"/>
    <property type="match status" value="1"/>
</dbReference>
<evidence type="ECO:0000256" key="6">
    <source>
        <dbReference type="ARBA" id="ARBA00023136"/>
    </source>
</evidence>
<dbReference type="InterPro" id="IPR003660">
    <property type="entry name" value="HAMP_dom"/>
</dbReference>
<dbReference type="SMART" id="SM00304">
    <property type="entry name" value="HAMP"/>
    <property type="match status" value="2"/>
</dbReference>
<dbReference type="SUPFAM" id="SSF55781">
    <property type="entry name" value="GAF domain-like"/>
    <property type="match status" value="1"/>
</dbReference>
<evidence type="ECO:0000256" key="4">
    <source>
        <dbReference type="ARBA" id="ARBA00022692"/>
    </source>
</evidence>
<dbReference type="InterPro" id="IPR016132">
    <property type="entry name" value="Phyto_chromo_attachment"/>
</dbReference>
<evidence type="ECO:0000313" key="16">
    <source>
        <dbReference type="Proteomes" id="UP000238762"/>
    </source>
</evidence>
<accession>A0A2T1C5U0</accession>
<keyword evidence="3" id="KW-0145">Chemotaxis</keyword>
<keyword evidence="7 9" id="KW-0807">Transducer</keyword>
<dbReference type="InterPro" id="IPR033463">
    <property type="entry name" value="sCache_3"/>
</dbReference>
<sequence>MLENTHSRQVTDPTPDLSETFLDTDELEFAPATMLQSEAQDISTPTRPSSWWKRLGFKSQLALLLITTAAIPAIAITQGIVWSSQKSTRESLLQTVETNAQGFLNDYVLWLKLESISQSRGMAEAISAAKIDLQNRQQVATNRSLIESLLRPVAHETQRPDTWKSFRIVTDAQGKTVAQYVKLHQDFPLGTAAEQRNAALESLTVPTGIDLGNWSIVQDALKLDKPLEGVELLDPKTLNKLGLQAQTEIKSLSPSYFPQAESNKTGMVAMAVHPIKVNGKIVGLAIVGTLLNRGNLLTDTFQENYGSVTSVFAQDLRVASSITEAKTEKRLLGDRAPKDVVQTVLLQGKPSLSENNQIAGKTYVGTYIPLYDHQQQINPDQAKPIGMAFVGTPPGELDATINNLQMIGYGIGGIILLLTGLIAIPLANRFSRPLQRLSVFAQELGAGKQGTRLVETDRQDEIGVLSRELNHMAVQLERILADNREATENAQVLSQIVINLGQYPQQKEAFNQSLQLLRQQLAADRVIIYRFDEETWQGTIIAESVGQGWPAALGVTIYDPCFKERYLEKYRQGGVKAFKDIHQAGLTECHLQQLEPFSVKSNLVVPILRGSRRNLAGLLIAHQCSAPREWQQKEIIWLEQVATQVGFAIDRANLIDQQRQTKDTLQRRAIELLTEVDPVSRGDLTIRAKVTEDEIGTVADSYNATIGSLRRIVIQVQQAAEKLANTTNSNEDSVRELSKEALRQAEEIATTLDCIQDMSSSINAVTSSAQEAQAAVKEAAEQVAEGDLAMNKTVDGILAIRETVAQTSKKVKRLGESSQKISKVVNLISTFAEQTNLLALNAAIEAANAGEQGRGFAVVAERVRALARQSAQATAEIETLVTEIQTETNEVVAAMESGTEQVVMGTKLVDETRQSLNKISAVSDRISHLVEAIATSASEQSQTSAVVSQTVSDVAAISSNTLKEATQVSAAFKELLAIAQELQTS</sequence>
<evidence type="ECO:0000256" key="2">
    <source>
        <dbReference type="ARBA" id="ARBA00022475"/>
    </source>
</evidence>
<dbReference type="GO" id="GO:0005886">
    <property type="term" value="C:plasma membrane"/>
    <property type="evidence" value="ECO:0007669"/>
    <property type="project" value="UniProtKB-SubCell"/>
</dbReference>
<evidence type="ECO:0000256" key="8">
    <source>
        <dbReference type="ARBA" id="ARBA00029447"/>
    </source>
</evidence>
<dbReference type="GO" id="GO:0007165">
    <property type="term" value="P:signal transduction"/>
    <property type="evidence" value="ECO:0007669"/>
    <property type="project" value="UniProtKB-KW"/>
</dbReference>
<dbReference type="Pfam" id="PF17202">
    <property type="entry name" value="sCache_3_3"/>
    <property type="match status" value="1"/>
</dbReference>
<evidence type="ECO:0000256" key="5">
    <source>
        <dbReference type="ARBA" id="ARBA00022989"/>
    </source>
</evidence>
<dbReference type="InterPro" id="IPR029016">
    <property type="entry name" value="GAF-like_dom_sf"/>
</dbReference>
<evidence type="ECO:0000259" key="12">
    <source>
        <dbReference type="PROSITE" id="PS50046"/>
    </source>
</evidence>
<dbReference type="InterPro" id="IPR029151">
    <property type="entry name" value="Sensor-like_sf"/>
</dbReference>
<dbReference type="InterPro" id="IPR004089">
    <property type="entry name" value="MCPsignal_dom"/>
</dbReference>
<dbReference type="PANTHER" id="PTHR32089:SF114">
    <property type="entry name" value="METHYL-ACCEPTING CHEMOTAXIS PROTEIN MCPB"/>
    <property type="match status" value="1"/>
</dbReference>
<keyword evidence="2" id="KW-1003">Cell membrane</keyword>
<evidence type="ECO:0000256" key="9">
    <source>
        <dbReference type="PROSITE-ProRule" id="PRU00284"/>
    </source>
</evidence>
<dbReference type="Proteomes" id="UP000238762">
    <property type="component" value="Unassembled WGS sequence"/>
</dbReference>
<feature type="non-terminal residue" evidence="15">
    <location>
        <position position="985"/>
    </location>
</feature>
<dbReference type="Pfam" id="PF01590">
    <property type="entry name" value="GAF"/>
    <property type="match status" value="1"/>
</dbReference>
<feature type="domain" description="Methyl-accepting transducer" evidence="13">
    <location>
        <begin position="719"/>
        <end position="955"/>
    </location>
</feature>
<dbReference type="PROSITE" id="PS50111">
    <property type="entry name" value="CHEMOTAXIS_TRANSDUC_2"/>
    <property type="match status" value="1"/>
</dbReference>
<feature type="domain" description="Phytochrome chromophore attachment site" evidence="12">
    <location>
        <begin position="505"/>
        <end position="644"/>
    </location>
</feature>
<evidence type="ECO:0000256" key="7">
    <source>
        <dbReference type="ARBA" id="ARBA00023224"/>
    </source>
</evidence>
<dbReference type="PROSITE" id="PS50046">
    <property type="entry name" value="PHYTOCHROME_2"/>
    <property type="match status" value="1"/>
</dbReference>
<comment type="similarity">
    <text evidence="8">Belongs to the methyl-accepting chemotaxis (MCP) protein family.</text>
</comment>
<dbReference type="PROSITE" id="PS50885">
    <property type="entry name" value="HAMP"/>
    <property type="match status" value="2"/>
</dbReference>
<reference evidence="15 16" key="2">
    <citation type="submission" date="2018-03" db="EMBL/GenBank/DDBJ databases">
        <title>The ancient ancestry and fast evolution of plastids.</title>
        <authorList>
            <person name="Moore K.R."/>
            <person name="Magnabosco C."/>
            <person name="Momper L."/>
            <person name="Gold D.A."/>
            <person name="Bosak T."/>
            <person name="Fournier G.P."/>
        </authorList>
    </citation>
    <scope>NUCLEOTIDE SEQUENCE [LARGE SCALE GENOMIC DNA]</scope>
    <source>
        <strain evidence="15 16">CCAP 1448/3</strain>
    </source>
</reference>
<dbReference type="Gene3D" id="6.10.340.10">
    <property type="match status" value="1"/>
</dbReference>
<gene>
    <name evidence="15" type="ORF">C7B64_07345</name>
</gene>
<dbReference type="FunFam" id="1.10.287.950:FF:000001">
    <property type="entry name" value="Methyl-accepting chemotaxis sensory transducer"/>
    <property type="match status" value="1"/>
</dbReference>
<evidence type="ECO:0000256" key="10">
    <source>
        <dbReference type="SAM" id="Coils"/>
    </source>
</evidence>
<reference evidence="15 16" key="1">
    <citation type="submission" date="2018-02" db="EMBL/GenBank/DDBJ databases">
        <authorList>
            <person name="Cohen D.B."/>
            <person name="Kent A.D."/>
        </authorList>
    </citation>
    <scope>NUCLEOTIDE SEQUENCE [LARGE SCALE GENOMIC DNA]</scope>
    <source>
        <strain evidence="15 16">CCAP 1448/3</strain>
    </source>
</reference>
<keyword evidence="16" id="KW-1185">Reference proteome</keyword>
<comment type="subcellular location">
    <subcellularLocation>
        <location evidence="1">Cell membrane</location>
        <topology evidence="1">Multi-pass membrane protein</topology>
    </subcellularLocation>
</comment>
<dbReference type="OrthoDB" id="419276at2"/>
<dbReference type="AlphaFoldDB" id="A0A2T1C5U0"/>
<evidence type="ECO:0000259" key="14">
    <source>
        <dbReference type="PROSITE" id="PS50885"/>
    </source>
</evidence>
<evidence type="ECO:0000256" key="11">
    <source>
        <dbReference type="SAM" id="Phobius"/>
    </source>
</evidence>
<name>A0A2T1C5U0_9CYAN</name>
<dbReference type="SMART" id="SM00065">
    <property type="entry name" value="GAF"/>
    <property type="match status" value="1"/>
</dbReference>
<keyword evidence="4 11" id="KW-0812">Transmembrane</keyword>
<dbReference type="GO" id="GO:0006935">
    <property type="term" value="P:chemotaxis"/>
    <property type="evidence" value="ECO:0007669"/>
    <property type="project" value="UniProtKB-ARBA"/>
</dbReference>
<feature type="domain" description="HAMP" evidence="14">
    <location>
        <begin position="663"/>
        <end position="714"/>
    </location>
</feature>
<protein>
    <submittedName>
        <fullName evidence="15">Chemotaxis protein</fullName>
    </submittedName>
</protein>
<dbReference type="SUPFAM" id="SSF103190">
    <property type="entry name" value="Sensory domain-like"/>
    <property type="match status" value="1"/>
</dbReference>
<evidence type="ECO:0000256" key="1">
    <source>
        <dbReference type="ARBA" id="ARBA00004651"/>
    </source>
</evidence>
<dbReference type="CDD" id="cd06225">
    <property type="entry name" value="HAMP"/>
    <property type="match status" value="2"/>
</dbReference>
<evidence type="ECO:0000256" key="3">
    <source>
        <dbReference type="ARBA" id="ARBA00022500"/>
    </source>
</evidence>
<dbReference type="RefSeq" id="WP_106287994.1">
    <property type="nucleotide sequence ID" value="NZ_CAWNTC010000247.1"/>
</dbReference>
<dbReference type="InterPro" id="IPR003018">
    <property type="entry name" value="GAF"/>
</dbReference>